<dbReference type="SMART" id="SM00420">
    <property type="entry name" value="HTH_DEOR"/>
    <property type="match status" value="1"/>
</dbReference>
<gene>
    <name evidence="5" type="ORF">SAMN05421867_1263</name>
</gene>
<feature type="domain" description="HTH deoR-type" evidence="4">
    <location>
        <begin position="34"/>
        <end position="89"/>
    </location>
</feature>
<reference evidence="5 6" key="1">
    <citation type="submission" date="2016-10" db="EMBL/GenBank/DDBJ databases">
        <authorList>
            <person name="de Groot N.N."/>
        </authorList>
    </citation>
    <scope>NUCLEOTIDE SEQUENCE [LARGE SCALE GENOMIC DNA]</scope>
    <source>
        <strain evidence="5 6">CGMCC 4.6945</strain>
    </source>
</reference>
<evidence type="ECO:0000259" key="4">
    <source>
        <dbReference type="PROSITE" id="PS51000"/>
    </source>
</evidence>
<keyword evidence="6" id="KW-1185">Reference proteome</keyword>
<dbReference type="Proteomes" id="UP000199012">
    <property type="component" value="Unassembled WGS sequence"/>
</dbReference>
<evidence type="ECO:0000256" key="3">
    <source>
        <dbReference type="ARBA" id="ARBA00023163"/>
    </source>
</evidence>
<dbReference type="PRINTS" id="PR00037">
    <property type="entry name" value="HTHLACR"/>
</dbReference>
<evidence type="ECO:0000256" key="1">
    <source>
        <dbReference type="ARBA" id="ARBA00023015"/>
    </source>
</evidence>
<dbReference type="InterPro" id="IPR001034">
    <property type="entry name" value="DeoR_HTH"/>
</dbReference>
<dbReference type="SUPFAM" id="SSF46785">
    <property type="entry name" value="Winged helix' DNA-binding domain"/>
    <property type="match status" value="1"/>
</dbReference>
<accession>A0A1I1AWY8</accession>
<dbReference type="STRING" id="988821.SAMN05421867_1263"/>
<dbReference type="PROSITE" id="PS51000">
    <property type="entry name" value="HTH_DEOR_2"/>
    <property type="match status" value="1"/>
</dbReference>
<dbReference type="AlphaFoldDB" id="A0A1I1AWY8"/>
<dbReference type="PANTHER" id="PTHR30146">
    <property type="entry name" value="LACI-RELATED TRANSCRIPTIONAL REPRESSOR"/>
    <property type="match status" value="1"/>
</dbReference>
<dbReference type="InterPro" id="IPR036390">
    <property type="entry name" value="WH_DNA-bd_sf"/>
</dbReference>
<dbReference type="GO" id="GO:0003700">
    <property type="term" value="F:DNA-binding transcription factor activity"/>
    <property type="evidence" value="ECO:0007669"/>
    <property type="project" value="InterPro"/>
</dbReference>
<sequence length="403" mass="42097">MALVPEQRAPRAGRPGAPAAAVMNAGAAAAAPLAAQRRERFMIELRRTGAVRVSAIARTFGVAELTVRRDIAALAAAGRVVRVHGGATLPELAGLAAAGSSSGVQADARTVGMVVPSLEYYWPDVVAGARAAAEERGVRIVLRGSSYDGGEDDRSQISRLLHGGVDGLLVAPTSDGPMGARLAHWLESLPVPTVLMERRPPAATGSHRLGWVVTDHALGADIAVRHLAAQGHRTIGVLVSHRSPTSLPVLRGWRDATRALRLPVDPKEHAASISAPDSVWPPLEEELLRLRGLGCTALLVQSDWGALAVLAACRSLGLAVPADLALVSYDDEVAASATPALTAVHPPRGDLGRRAVDLLLERLDQGAERAVQRVQLVPSLVVRDSSVQVDTPPTAARVPARAG</sequence>
<keyword evidence="1" id="KW-0805">Transcription regulation</keyword>
<dbReference type="GO" id="GO:0000976">
    <property type="term" value="F:transcription cis-regulatory region binding"/>
    <property type="evidence" value="ECO:0007669"/>
    <property type="project" value="TreeGrafter"/>
</dbReference>
<keyword evidence="3" id="KW-0804">Transcription</keyword>
<dbReference type="InterPro" id="IPR028082">
    <property type="entry name" value="Peripla_BP_I"/>
</dbReference>
<evidence type="ECO:0000313" key="6">
    <source>
        <dbReference type="Proteomes" id="UP000199012"/>
    </source>
</evidence>
<evidence type="ECO:0000313" key="5">
    <source>
        <dbReference type="EMBL" id="SFB42377.1"/>
    </source>
</evidence>
<dbReference type="Pfam" id="PF08220">
    <property type="entry name" value="HTH_DeoR"/>
    <property type="match status" value="1"/>
</dbReference>
<name>A0A1I1AWY8_9CELL</name>
<dbReference type="SUPFAM" id="SSF53822">
    <property type="entry name" value="Periplasmic binding protein-like I"/>
    <property type="match status" value="1"/>
</dbReference>
<protein>
    <submittedName>
        <fullName evidence="5">DNA-binding transcriptional regulator, LacI/PurR family</fullName>
    </submittedName>
</protein>
<dbReference type="RefSeq" id="WP_239079069.1">
    <property type="nucleotide sequence ID" value="NZ_BONM01000050.1"/>
</dbReference>
<dbReference type="PANTHER" id="PTHR30146:SF155">
    <property type="entry name" value="ALANINE RACEMASE"/>
    <property type="match status" value="1"/>
</dbReference>
<dbReference type="EMBL" id="FOKA01000026">
    <property type="protein sequence ID" value="SFB42377.1"/>
    <property type="molecule type" value="Genomic_DNA"/>
</dbReference>
<dbReference type="Gene3D" id="3.40.50.2300">
    <property type="match status" value="2"/>
</dbReference>
<dbReference type="InterPro" id="IPR046335">
    <property type="entry name" value="LacI/GalR-like_sensor"/>
</dbReference>
<keyword evidence="2 5" id="KW-0238">DNA-binding</keyword>
<evidence type="ECO:0000256" key="2">
    <source>
        <dbReference type="ARBA" id="ARBA00023125"/>
    </source>
</evidence>
<organism evidence="5 6">
    <name type="scientific">Cellulomonas marina</name>
    <dbReference type="NCBI Taxonomy" id="988821"/>
    <lineage>
        <taxon>Bacteria</taxon>
        <taxon>Bacillati</taxon>
        <taxon>Actinomycetota</taxon>
        <taxon>Actinomycetes</taxon>
        <taxon>Micrococcales</taxon>
        <taxon>Cellulomonadaceae</taxon>
        <taxon>Cellulomonas</taxon>
    </lineage>
</organism>
<proteinExistence type="predicted"/>
<dbReference type="Pfam" id="PF13377">
    <property type="entry name" value="Peripla_BP_3"/>
    <property type="match status" value="1"/>
</dbReference>